<feature type="region of interest" description="Disordered" evidence="1">
    <location>
        <begin position="1"/>
        <end position="24"/>
    </location>
</feature>
<sequence>MQDSCSGVRQCERRRQLTRSRQRRTSVLGGGLLTSYPAALLLVVLVLATTASAAAVAAAGQRAAISSGPRRTKRMKNDDQTREEDLRDPYLAEHPRRGPSKPHRFLGSGIDRGNGTDHHDEETHTREMSREAGCRTLQALHTQMVF</sequence>
<name>A0AAD9VJD6_9HYME</name>
<evidence type="ECO:0000256" key="2">
    <source>
        <dbReference type="SAM" id="Phobius"/>
    </source>
</evidence>
<feature type="compositionally biased region" description="Basic and acidic residues" evidence="1">
    <location>
        <begin position="114"/>
        <end position="132"/>
    </location>
</feature>
<protein>
    <submittedName>
        <fullName evidence="3">Uncharacterized protein</fullName>
    </submittedName>
</protein>
<proteinExistence type="predicted"/>
<keyword evidence="2" id="KW-0812">Transmembrane</keyword>
<comment type="caution">
    <text evidence="3">The sequence shown here is derived from an EMBL/GenBank/DDBJ whole genome shotgun (WGS) entry which is preliminary data.</text>
</comment>
<gene>
    <name evidence="3" type="ORF">KPH14_005434</name>
</gene>
<feature type="compositionally biased region" description="Basic and acidic residues" evidence="1">
    <location>
        <begin position="75"/>
        <end position="96"/>
    </location>
</feature>
<reference evidence="3" key="2">
    <citation type="journal article" date="2023" name="Commun. Biol.">
        <title>Intrasexual cuticular hydrocarbon dimorphism in a wasp sheds light on hydrocarbon biosynthesis genes in Hymenoptera.</title>
        <authorList>
            <person name="Moris V.C."/>
            <person name="Podsiadlowski L."/>
            <person name="Martin S."/>
            <person name="Oeyen J.P."/>
            <person name="Donath A."/>
            <person name="Petersen M."/>
            <person name="Wilbrandt J."/>
            <person name="Misof B."/>
            <person name="Liedtke D."/>
            <person name="Thamm M."/>
            <person name="Scheiner R."/>
            <person name="Schmitt T."/>
            <person name="Niehuis O."/>
        </authorList>
    </citation>
    <scope>NUCLEOTIDE SEQUENCE</scope>
    <source>
        <strain evidence="3">GBR_01_08_01A</strain>
    </source>
</reference>
<keyword evidence="4" id="KW-1185">Reference proteome</keyword>
<dbReference type="Proteomes" id="UP001258017">
    <property type="component" value="Unassembled WGS sequence"/>
</dbReference>
<accession>A0AAD9VJD6</accession>
<evidence type="ECO:0000256" key="1">
    <source>
        <dbReference type="SAM" id="MobiDB-lite"/>
    </source>
</evidence>
<keyword evidence="2" id="KW-0472">Membrane</keyword>
<reference evidence="3" key="1">
    <citation type="submission" date="2021-08" db="EMBL/GenBank/DDBJ databases">
        <authorList>
            <person name="Misof B."/>
            <person name="Oliver O."/>
            <person name="Podsiadlowski L."/>
            <person name="Donath A."/>
            <person name="Peters R."/>
            <person name="Mayer C."/>
            <person name="Rust J."/>
            <person name="Gunkel S."/>
            <person name="Lesny P."/>
            <person name="Martin S."/>
            <person name="Oeyen J.P."/>
            <person name="Petersen M."/>
            <person name="Panagiotis P."/>
            <person name="Wilbrandt J."/>
            <person name="Tanja T."/>
        </authorList>
    </citation>
    <scope>NUCLEOTIDE SEQUENCE</scope>
    <source>
        <strain evidence="3">GBR_01_08_01A</strain>
        <tissue evidence="3">Thorax + abdomen</tissue>
    </source>
</reference>
<dbReference type="AlphaFoldDB" id="A0AAD9VJD6"/>
<evidence type="ECO:0000313" key="4">
    <source>
        <dbReference type="Proteomes" id="UP001258017"/>
    </source>
</evidence>
<feature type="region of interest" description="Disordered" evidence="1">
    <location>
        <begin position="60"/>
        <end position="132"/>
    </location>
</feature>
<organism evidence="3 4">
    <name type="scientific">Odynerus spinipes</name>
    <dbReference type="NCBI Taxonomy" id="1348599"/>
    <lineage>
        <taxon>Eukaryota</taxon>
        <taxon>Metazoa</taxon>
        <taxon>Ecdysozoa</taxon>
        <taxon>Arthropoda</taxon>
        <taxon>Hexapoda</taxon>
        <taxon>Insecta</taxon>
        <taxon>Pterygota</taxon>
        <taxon>Neoptera</taxon>
        <taxon>Endopterygota</taxon>
        <taxon>Hymenoptera</taxon>
        <taxon>Apocrita</taxon>
        <taxon>Aculeata</taxon>
        <taxon>Vespoidea</taxon>
        <taxon>Vespidae</taxon>
        <taxon>Eumeninae</taxon>
        <taxon>Odynerus</taxon>
    </lineage>
</organism>
<keyword evidence="2" id="KW-1133">Transmembrane helix</keyword>
<dbReference type="EMBL" id="JAIFRP010004405">
    <property type="protein sequence ID" value="KAK2576798.1"/>
    <property type="molecule type" value="Genomic_DNA"/>
</dbReference>
<feature type="transmembrane region" description="Helical" evidence="2">
    <location>
        <begin position="38"/>
        <end position="65"/>
    </location>
</feature>
<evidence type="ECO:0000313" key="3">
    <source>
        <dbReference type="EMBL" id="KAK2576798.1"/>
    </source>
</evidence>